<feature type="signal peptide" evidence="1">
    <location>
        <begin position="1"/>
        <end position="20"/>
    </location>
</feature>
<evidence type="ECO:0000313" key="2">
    <source>
        <dbReference type="EMBL" id="MFD2245739.1"/>
    </source>
</evidence>
<organism evidence="2 3">
    <name type="scientific">Pontibacter ruber</name>
    <dbReference type="NCBI Taxonomy" id="1343895"/>
    <lineage>
        <taxon>Bacteria</taxon>
        <taxon>Pseudomonadati</taxon>
        <taxon>Bacteroidota</taxon>
        <taxon>Cytophagia</taxon>
        <taxon>Cytophagales</taxon>
        <taxon>Hymenobacteraceae</taxon>
        <taxon>Pontibacter</taxon>
    </lineage>
</organism>
<sequence length="372" mass="42440">MRFLTFLLFLFLFLVTSASAQKGYFVPGFIIRGNDTIPGFIERNAEADLGRSIKYKLLQNSDTKQEYLPSEISGFGFSPDSLWFEAVEVEIKDEAGFRKTRRFAKVILKGQVSLYKVQLQRAEYNPILLRDNTHVYVIKKDSTFYTLGQYEYQSGKYVGLHKRYIGTLNYTLANCPDVIHNINSLRFDDRSITRLIREYNRCASPETTIAEYTHKVKAVVRHGVEAGYTWRARPTDNYRLSGYSVGYFWEINNPDRGKRIAAKLGLSYAYLESGATVDNNELKHVSHTLKVPITAQYNLGTSPQATYLPFVYAGVSPYFFLREKHMATLLTCGAGLYVRSIKITYAIEKEGLFKPSPTIAHVTLGLKLSRNK</sequence>
<comment type="caution">
    <text evidence="2">The sequence shown here is derived from an EMBL/GenBank/DDBJ whole genome shotgun (WGS) entry which is preliminary data.</text>
</comment>
<protein>
    <submittedName>
        <fullName evidence="2">Uncharacterized protein</fullName>
    </submittedName>
</protein>
<dbReference type="RefSeq" id="WP_250427391.1">
    <property type="nucleotide sequence ID" value="NZ_JALPRR010000001.1"/>
</dbReference>
<dbReference type="EMBL" id="JBHUIM010000001">
    <property type="protein sequence ID" value="MFD2245739.1"/>
    <property type="molecule type" value="Genomic_DNA"/>
</dbReference>
<accession>A0ABW5CUM5</accession>
<dbReference type="Proteomes" id="UP001597374">
    <property type="component" value="Unassembled WGS sequence"/>
</dbReference>
<keyword evidence="1" id="KW-0732">Signal</keyword>
<evidence type="ECO:0000256" key="1">
    <source>
        <dbReference type="SAM" id="SignalP"/>
    </source>
</evidence>
<proteinExistence type="predicted"/>
<feature type="chain" id="PRO_5046322859" evidence="1">
    <location>
        <begin position="21"/>
        <end position="372"/>
    </location>
</feature>
<name>A0ABW5CUM5_9BACT</name>
<keyword evidence="3" id="KW-1185">Reference proteome</keyword>
<reference evidence="3" key="1">
    <citation type="journal article" date="2019" name="Int. J. Syst. Evol. Microbiol.">
        <title>The Global Catalogue of Microorganisms (GCM) 10K type strain sequencing project: providing services to taxonomists for standard genome sequencing and annotation.</title>
        <authorList>
            <consortium name="The Broad Institute Genomics Platform"/>
            <consortium name="The Broad Institute Genome Sequencing Center for Infectious Disease"/>
            <person name="Wu L."/>
            <person name="Ma J."/>
        </authorList>
    </citation>
    <scope>NUCLEOTIDE SEQUENCE [LARGE SCALE GENOMIC DNA]</scope>
    <source>
        <strain evidence="3">CGMCC 4.1782</strain>
    </source>
</reference>
<evidence type="ECO:0000313" key="3">
    <source>
        <dbReference type="Proteomes" id="UP001597374"/>
    </source>
</evidence>
<gene>
    <name evidence="2" type="ORF">ACFSKP_05700</name>
</gene>